<gene>
    <name evidence="2" type="ORF">R1flu_015832</name>
</gene>
<proteinExistence type="predicted"/>
<feature type="region of interest" description="Disordered" evidence="1">
    <location>
        <begin position="18"/>
        <end position="55"/>
    </location>
</feature>
<organism evidence="2 3">
    <name type="scientific">Riccia fluitans</name>
    <dbReference type="NCBI Taxonomy" id="41844"/>
    <lineage>
        <taxon>Eukaryota</taxon>
        <taxon>Viridiplantae</taxon>
        <taxon>Streptophyta</taxon>
        <taxon>Embryophyta</taxon>
        <taxon>Marchantiophyta</taxon>
        <taxon>Marchantiopsida</taxon>
        <taxon>Marchantiidae</taxon>
        <taxon>Marchantiales</taxon>
        <taxon>Ricciaceae</taxon>
        <taxon>Riccia</taxon>
    </lineage>
</organism>
<keyword evidence="3" id="KW-1185">Reference proteome</keyword>
<name>A0ABD1YKJ0_9MARC</name>
<feature type="compositionally biased region" description="Polar residues" evidence="1">
    <location>
        <begin position="21"/>
        <end position="37"/>
    </location>
</feature>
<comment type="caution">
    <text evidence="2">The sequence shown here is derived from an EMBL/GenBank/DDBJ whole genome shotgun (WGS) entry which is preliminary data.</text>
</comment>
<dbReference type="Proteomes" id="UP001605036">
    <property type="component" value="Unassembled WGS sequence"/>
</dbReference>
<evidence type="ECO:0000256" key="1">
    <source>
        <dbReference type="SAM" id="MobiDB-lite"/>
    </source>
</evidence>
<reference evidence="2 3" key="1">
    <citation type="submission" date="2024-09" db="EMBL/GenBank/DDBJ databases">
        <title>Chromosome-scale assembly of Riccia fluitans.</title>
        <authorList>
            <person name="Paukszto L."/>
            <person name="Sawicki J."/>
            <person name="Karawczyk K."/>
            <person name="Piernik-Szablinska J."/>
            <person name="Szczecinska M."/>
            <person name="Mazdziarz M."/>
        </authorList>
    </citation>
    <scope>NUCLEOTIDE SEQUENCE [LARGE SCALE GENOMIC DNA]</scope>
    <source>
        <strain evidence="2">Rf_01</strain>
        <tissue evidence="2">Aerial parts of the thallus</tissue>
    </source>
</reference>
<feature type="region of interest" description="Disordered" evidence="1">
    <location>
        <begin position="97"/>
        <end position="149"/>
    </location>
</feature>
<dbReference type="AlphaFoldDB" id="A0ABD1YKJ0"/>
<sequence length="149" mass="16907">MADPCQVGSCQVGTCKETRKSTQLARANRQGRWNQSSSRKDHESNLEVDTSEADKDRLALDCKKPKRWESKTCPNSENHQYERAADAWHHGNGWIEIKSEGLKPPDHYTDSSPEMNVPDADVGRLTRVNGQYDRLIDNAKTTKHEGRKS</sequence>
<accession>A0ABD1YKJ0</accession>
<evidence type="ECO:0000313" key="2">
    <source>
        <dbReference type="EMBL" id="KAL2631146.1"/>
    </source>
</evidence>
<evidence type="ECO:0000313" key="3">
    <source>
        <dbReference type="Proteomes" id="UP001605036"/>
    </source>
</evidence>
<protein>
    <submittedName>
        <fullName evidence="2">Uncharacterized protein</fullName>
    </submittedName>
</protein>
<dbReference type="EMBL" id="JBHFFA010000004">
    <property type="protein sequence ID" value="KAL2631146.1"/>
    <property type="molecule type" value="Genomic_DNA"/>
</dbReference>
<feature type="compositionally biased region" description="Basic and acidic residues" evidence="1">
    <location>
        <begin position="97"/>
        <end position="109"/>
    </location>
</feature>
<feature type="compositionally biased region" description="Basic and acidic residues" evidence="1">
    <location>
        <begin position="134"/>
        <end position="149"/>
    </location>
</feature>